<keyword evidence="3" id="KW-1185">Reference proteome</keyword>
<dbReference type="EMBL" id="JAIXMP010000006">
    <property type="protein sequence ID" value="KAI9271653.1"/>
    <property type="molecule type" value="Genomic_DNA"/>
</dbReference>
<dbReference type="InterPro" id="IPR010730">
    <property type="entry name" value="HET"/>
</dbReference>
<dbReference type="AlphaFoldDB" id="A0AAD5KI00"/>
<proteinExistence type="predicted"/>
<sequence>MYITYETTQYSWNNRNELAKHVKPPITIPNVLPKPNFMPSKLVCISDMKVVDGSQVNEGYCALSYSWNQSGDIKLDDNGKYVRVDDGKHKIISYDNIFPDMIIPQYKVPLNYKYESIETRSKLSKIYHVLEIIDGENYNLTKATKQVKFEGIIQKICQQFNIKYIWYDQLCIDQNNKEEKHHEIRNMHHIYEHAYCTVALVPDYPRNHSLRANEQQYFNRLWTLEEAIKSKRLIFVGKNMCSYGSEFVIDFSLKSLLKPLSQLSTPQILYHAHQRTCTNKHDRIFALIHLFPEFIDRKDEPQSFKKLIVRYFCGPFSTENSINKIHIDYRQPFEDLMIQFYGLLAKKDISILLFGNYKHIYESAIKEYKFLPSWTGVNGKHFTLGITTSFQNYDIIGKTMHVTTTYVPSIDDNKLTIREEDIPTIPDYINNALDKRKYHLFILVQLSKAKEMKRIDLDYYGFYWDIDGKPFFDQILKNFNNYQDSWR</sequence>
<reference evidence="2" key="2">
    <citation type="submission" date="2023-02" db="EMBL/GenBank/DDBJ databases">
        <authorList>
            <consortium name="DOE Joint Genome Institute"/>
            <person name="Mondo S.J."/>
            <person name="Chang Y."/>
            <person name="Wang Y."/>
            <person name="Ahrendt S."/>
            <person name="Andreopoulos W."/>
            <person name="Barry K."/>
            <person name="Beard J."/>
            <person name="Benny G.L."/>
            <person name="Blankenship S."/>
            <person name="Bonito G."/>
            <person name="Cuomo C."/>
            <person name="Desiro A."/>
            <person name="Gervers K.A."/>
            <person name="Hundley H."/>
            <person name="Kuo A."/>
            <person name="LaButti K."/>
            <person name="Lang B.F."/>
            <person name="Lipzen A."/>
            <person name="O'Donnell K."/>
            <person name="Pangilinan J."/>
            <person name="Reynolds N."/>
            <person name="Sandor L."/>
            <person name="Smith M.W."/>
            <person name="Tsang A."/>
            <person name="Grigoriev I.V."/>
            <person name="Stajich J.E."/>
            <person name="Spatafora J.W."/>
        </authorList>
    </citation>
    <scope>NUCLEOTIDE SEQUENCE</scope>
    <source>
        <strain evidence="2">RSA 2281</strain>
    </source>
</reference>
<dbReference type="Proteomes" id="UP001209540">
    <property type="component" value="Unassembled WGS sequence"/>
</dbReference>
<comment type="caution">
    <text evidence="2">The sequence shown here is derived from an EMBL/GenBank/DDBJ whole genome shotgun (WGS) entry which is preliminary data.</text>
</comment>
<feature type="domain" description="Heterokaryon incompatibility" evidence="1">
    <location>
        <begin position="121"/>
        <end position="201"/>
    </location>
</feature>
<dbReference type="PANTHER" id="PTHR24148:SF64">
    <property type="entry name" value="HETEROKARYON INCOMPATIBILITY DOMAIN-CONTAINING PROTEIN"/>
    <property type="match status" value="1"/>
</dbReference>
<dbReference type="Pfam" id="PF06985">
    <property type="entry name" value="HET"/>
    <property type="match status" value="1"/>
</dbReference>
<organism evidence="2 3">
    <name type="scientific">Phascolomyces articulosus</name>
    <dbReference type="NCBI Taxonomy" id="60185"/>
    <lineage>
        <taxon>Eukaryota</taxon>
        <taxon>Fungi</taxon>
        <taxon>Fungi incertae sedis</taxon>
        <taxon>Mucoromycota</taxon>
        <taxon>Mucoromycotina</taxon>
        <taxon>Mucoromycetes</taxon>
        <taxon>Mucorales</taxon>
        <taxon>Lichtheimiaceae</taxon>
        <taxon>Phascolomyces</taxon>
    </lineage>
</organism>
<gene>
    <name evidence="2" type="ORF">BDA99DRAFT_556877</name>
</gene>
<dbReference type="PANTHER" id="PTHR24148">
    <property type="entry name" value="ANKYRIN REPEAT DOMAIN-CONTAINING PROTEIN 39 HOMOLOG-RELATED"/>
    <property type="match status" value="1"/>
</dbReference>
<evidence type="ECO:0000313" key="2">
    <source>
        <dbReference type="EMBL" id="KAI9271653.1"/>
    </source>
</evidence>
<evidence type="ECO:0000313" key="3">
    <source>
        <dbReference type="Proteomes" id="UP001209540"/>
    </source>
</evidence>
<name>A0AAD5KI00_9FUNG</name>
<dbReference type="InterPro" id="IPR052895">
    <property type="entry name" value="HetReg/Transcr_Mod"/>
</dbReference>
<evidence type="ECO:0000259" key="1">
    <source>
        <dbReference type="Pfam" id="PF06985"/>
    </source>
</evidence>
<reference evidence="2" key="1">
    <citation type="journal article" date="2022" name="IScience">
        <title>Evolution of zygomycete secretomes and the origins of terrestrial fungal ecologies.</title>
        <authorList>
            <person name="Chang Y."/>
            <person name="Wang Y."/>
            <person name="Mondo S."/>
            <person name="Ahrendt S."/>
            <person name="Andreopoulos W."/>
            <person name="Barry K."/>
            <person name="Beard J."/>
            <person name="Benny G.L."/>
            <person name="Blankenship S."/>
            <person name="Bonito G."/>
            <person name="Cuomo C."/>
            <person name="Desiro A."/>
            <person name="Gervers K.A."/>
            <person name="Hundley H."/>
            <person name="Kuo A."/>
            <person name="LaButti K."/>
            <person name="Lang B.F."/>
            <person name="Lipzen A."/>
            <person name="O'Donnell K."/>
            <person name="Pangilinan J."/>
            <person name="Reynolds N."/>
            <person name="Sandor L."/>
            <person name="Smith M.E."/>
            <person name="Tsang A."/>
            <person name="Grigoriev I.V."/>
            <person name="Stajich J.E."/>
            <person name="Spatafora J.W."/>
        </authorList>
    </citation>
    <scope>NUCLEOTIDE SEQUENCE</scope>
    <source>
        <strain evidence="2">RSA 2281</strain>
    </source>
</reference>
<accession>A0AAD5KI00</accession>
<protein>
    <recommendedName>
        <fullName evidence="1">Heterokaryon incompatibility domain-containing protein</fullName>
    </recommendedName>
</protein>